<keyword evidence="2" id="KW-1185">Reference proteome</keyword>
<proteinExistence type="predicted"/>
<name>A0A401JFS7_9PROT</name>
<comment type="caution">
    <text evidence="1">The sequence shown here is derived from an EMBL/GenBank/DDBJ whole genome shotgun (WGS) entry which is preliminary data.</text>
</comment>
<organism evidence="1 2">
    <name type="scientific">Sulfuriferula multivorans</name>
    <dbReference type="NCBI Taxonomy" id="1559896"/>
    <lineage>
        <taxon>Bacteria</taxon>
        <taxon>Pseudomonadati</taxon>
        <taxon>Pseudomonadota</taxon>
        <taxon>Betaproteobacteria</taxon>
        <taxon>Nitrosomonadales</taxon>
        <taxon>Sulfuricellaceae</taxon>
        <taxon>Sulfuriferula</taxon>
    </lineage>
</organism>
<evidence type="ECO:0000313" key="1">
    <source>
        <dbReference type="EMBL" id="GBL46462.1"/>
    </source>
</evidence>
<evidence type="ECO:0000313" key="2">
    <source>
        <dbReference type="Proteomes" id="UP000286806"/>
    </source>
</evidence>
<reference evidence="1 2" key="1">
    <citation type="journal article" date="2019" name="Front. Microbiol.">
        <title>Genomes of Neutrophilic Sulfur-Oxidizing Chemolithoautotrophs Representing 9 Proteobacterial Species From 8 Genera.</title>
        <authorList>
            <person name="Watanabe T."/>
            <person name="Kojima H."/>
            <person name="Umezawa K."/>
            <person name="Hori C."/>
            <person name="Takasuka T.E."/>
            <person name="Kato Y."/>
            <person name="Fukui M."/>
        </authorList>
    </citation>
    <scope>NUCLEOTIDE SEQUENCE [LARGE SCALE GENOMIC DNA]</scope>
    <source>
        <strain evidence="1 2">TTN</strain>
    </source>
</reference>
<dbReference type="AlphaFoldDB" id="A0A401JFS7"/>
<protein>
    <submittedName>
        <fullName evidence="1">Uncharacterized protein</fullName>
    </submittedName>
</protein>
<accession>A0A401JFS7</accession>
<dbReference type="EMBL" id="BGOW01000020">
    <property type="protein sequence ID" value="GBL46462.1"/>
    <property type="molecule type" value="Genomic_DNA"/>
</dbReference>
<sequence>MFLQVEAEMVWNSKNALMGFSGVFNATGEEGLYPVYPTYTVPFTRFIA</sequence>
<gene>
    <name evidence="1" type="ORF">SFMTTN_2276</name>
</gene>
<dbReference type="Proteomes" id="UP000286806">
    <property type="component" value="Unassembled WGS sequence"/>
</dbReference>